<dbReference type="GO" id="GO:0043571">
    <property type="term" value="P:maintenance of CRISPR repeat elements"/>
    <property type="evidence" value="ECO:0007669"/>
    <property type="project" value="UniProtKB-UniRule"/>
</dbReference>
<dbReference type="HAMAP" id="MF_01470">
    <property type="entry name" value="Cas1"/>
    <property type="match status" value="1"/>
</dbReference>
<reference evidence="11" key="2">
    <citation type="submission" date="2020-09" db="EMBL/GenBank/DDBJ databases">
        <authorList>
            <person name="Sun Q."/>
            <person name="Kim S."/>
        </authorList>
    </citation>
    <scope>NUCLEOTIDE SEQUENCE</scope>
    <source>
        <strain evidence="11">KCTC 22169</strain>
    </source>
</reference>
<dbReference type="NCBIfam" id="TIGR03640">
    <property type="entry name" value="cas1_DVULG"/>
    <property type="match status" value="1"/>
</dbReference>
<feature type="binding site" evidence="10">
    <location>
        <position position="165"/>
    </location>
    <ligand>
        <name>Mn(2+)</name>
        <dbReference type="ChEBI" id="CHEBI:29035"/>
    </ligand>
</feature>
<dbReference type="GO" id="GO:0004520">
    <property type="term" value="F:DNA endonuclease activity"/>
    <property type="evidence" value="ECO:0007669"/>
    <property type="project" value="InterPro"/>
</dbReference>
<organism evidence="11 12">
    <name type="scientific">Saccharospirillum salsuginis</name>
    <dbReference type="NCBI Taxonomy" id="418750"/>
    <lineage>
        <taxon>Bacteria</taxon>
        <taxon>Pseudomonadati</taxon>
        <taxon>Pseudomonadota</taxon>
        <taxon>Gammaproteobacteria</taxon>
        <taxon>Oceanospirillales</taxon>
        <taxon>Saccharospirillaceae</taxon>
        <taxon>Saccharospirillum</taxon>
    </lineage>
</organism>
<keyword evidence="3 10" id="KW-0255">Endonuclease</keyword>
<gene>
    <name evidence="10 11" type="primary">cas1</name>
    <name evidence="11" type="ORF">GCM10007392_25120</name>
</gene>
<keyword evidence="12" id="KW-1185">Reference proteome</keyword>
<evidence type="ECO:0000256" key="4">
    <source>
        <dbReference type="ARBA" id="ARBA00022801"/>
    </source>
</evidence>
<sequence length="340" mass="38680">MKKLLNTLFITRQETYLHKDRETIVIKQGDEKLGQFPALSLGGIMCFGRVSVSPYLMGYCAERAIGLAYYTQYGRFLARVQGPENGNVLLRREQYRWADDPAKSVQIARLSVAAKVANSRSILQREKRNHGDNESEQLRKAIDNLAVNLRRVRNSNSVEEAMGMEGDAARTYFGVFDTLLRGTGYTFSGRVRRPPTDPVNALLSFVYTLITQECVSALQGVGLDPYVGFLHKDRPGRTSLALDLLEEFRAPWADRFVLTLVNRKQIQLKDFVTEASGAVRLKEEPRKKVLTAYQERKQEEVVHPYLDEQVPIGLLPHCQALLLARHLRGDTEFYTPYLVR</sequence>
<keyword evidence="4 10" id="KW-0378">Hydrolase</keyword>
<dbReference type="NCBIfam" id="TIGR00287">
    <property type="entry name" value="cas1"/>
    <property type="match status" value="1"/>
</dbReference>
<keyword evidence="1 10" id="KW-0540">Nuclease</keyword>
<evidence type="ECO:0000256" key="1">
    <source>
        <dbReference type="ARBA" id="ARBA00022722"/>
    </source>
</evidence>
<evidence type="ECO:0000313" key="11">
    <source>
        <dbReference type="EMBL" id="GGX56641.1"/>
    </source>
</evidence>
<dbReference type="Gene3D" id="1.20.120.920">
    <property type="entry name" value="CRISPR-associated endonuclease Cas1, C-terminal domain"/>
    <property type="match status" value="1"/>
</dbReference>
<feature type="binding site" evidence="10">
    <location>
        <position position="246"/>
    </location>
    <ligand>
        <name>Mn(2+)</name>
        <dbReference type="ChEBI" id="CHEBI:29035"/>
    </ligand>
</feature>
<keyword evidence="8 10" id="KW-0464">Manganese</keyword>
<comment type="subunit">
    <text evidence="9 10">Homodimer, forms a heterotetramer with a Cas2 homodimer.</text>
</comment>
<name>A0A918KCK3_9GAMM</name>
<evidence type="ECO:0000256" key="5">
    <source>
        <dbReference type="ARBA" id="ARBA00022842"/>
    </source>
</evidence>
<dbReference type="PANTHER" id="PTHR34353">
    <property type="entry name" value="CRISPR-ASSOCIATED ENDONUCLEASE CAS1 1"/>
    <property type="match status" value="1"/>
</dbReference>
<comment type="caution">
    <text evidence="11">The sequence shown here is derived from an EMBL/GenBank/DDBJ whole genome shotgun (WGS) entry which is preliminary data.</text>
</comment>
<dbReference type="Proteomes" id="UP000626148">
    <property type="component" value="Unassembled WGS sequence"/>
</dbReference>
<dbReference type="GO" id="GO:0051607">
    <property type="term" value="P:defense response to virus"/>
    <property type="evidence" value="ECO:0007669"/>
    <property type="project" value="UniProtKB-UniRule"/>
</dbReference>
<keyword evidence="7 10" id="KW-0238">DNA-binding</keyword>
<evidence type="ECO:0000256" key="10">
    <source>
        <dbReference type="HAMAP-Rule" id="MF_01470"/>
    </source>
</evidence>
<dbReference type="GO" id="GO:0016787">
    <property type="term" value="F:hydrolase activity"/>
    <property type="evidence" value="ECO:0007669"/>
    <property type="project" value="UniProtKB-KW"/>
</dbReference>
<dbReference type="EMBL" id="BMXR01000006">
    <property type="protein sequence ID" value="GGX56641.1"/>
    <property type="molecule type" value="Genomic_DNA"/>
</dbReference>
<dbReference type="Gene3D" id="3.100.10.20">
    <property type="entry name" value="CRISPR-associated endonuclease Cas1, N-terminal domain"/>
    <property type="match status" value="1"/>
</dbReference>
<dbReference type="InterPro" id="IPR002729">
    <property type="entry name" value="CRISPR-assoc_Cas1"/>
</dbReference>
<evidence type="ECO:0000256" key="3">
    <source>
        <dbReference type="ARBA" id="ARBA00022759"/>
    </source>
</evidence>
<dbReference type="EC" id="3.1.-.-" evidence="10"/>
<dbReference type="InterPro" id="IPR042206">
    <property type="entry name" value="CRISPR-assoc_Cas1_C"/>
</dbReference>
<comment type="similarity">
    <text evidence="10">Belongs to the CRISPR-associated endonuclease Cas1 family.</text>
</comment>
<dbReference type="AlphaFoldDB" id="A0A918KCK3"/>
<keyword evidence="5 10" id="KW-0460">Magnesium</keyword>
<protein>
    <recommendedName>
        <fullName evidence="10">CRISPR-associated endonuclease Cas1</fullName>
        <ecNumber evidence="10">3.1.-.-</ecNumber>
    </recommendedName>
</protein>
<dbReference type="Pfam" id="PF01867">
    <property type="entry name" value="Cas_Cas1"/>
    <property type="match status" value="1"/>
</dbReference>
<comment type="function">
    <text evidence="10">CRISPR (clustered regularly interspaced short palindromic repeat), is an adaptive immune system that provides protection against mobile genetic elements (viruses, transposable elements and conjugative plasmids). CRISPR clusters contain spacers, sequences complementary to antecedent mobile elements, and target invading nucleic acids. CRISPR clusters are transcribed and processed into CRISPR RNA (crRNA). Acts as a dsDNA endonuclease. Involved in the integration of spacer DNA into the CRISPR cassette.</text>
</comment>
<accession>A0A918KCK3</accession>
<keyword evidence="2 10" id="KW-0479">Metal-binding</keyword>
<dbReference type="PANTHER" id="PTHR34353:SF2">
    <property type="entry name" value="CRISPR-ASSOCIATED ENDONUCLEASE CAS1 1"/>
    <property type="match status" value="1"/>
</dbReference>
<keyword evidence="6 10" id="KW-0051">Antiviral defense</keyword>
<dbReference type="InterPro" id="IPR050646">
    <property type="entry name" value="Cas1"/>
</dbReference>
<evidence type="ECO:0000313" key="12">
    <source>
        <dbReference type="Proteomes" id="UP000626148"/>
    </source>
</evidence>
<evidence type="ECO:0000256" key="9">
    <source>
        <dbReference type="ARBA" id="ARBA00038592"/>
    </source>
</evidence>
<evidence type="ECO:0000256" key="6">
    <source>
        <dbReference type="ARBA" id="ARBA00023118"/>
    </source>
</evidence>
<evidence type="ECO:0000256" key="8">
    <source>
        <dbReference type="ARBA" id="ARBA00023211"/>
    </source>
</evidence>
<evidence type="ECO:0000256" key="2">
    <source>
        <dbReference type="ARBA" id="ARBA00022723"/>
    </source>
</evidence>
<feature type="binding site" evidence="10">
    <location>
        <position position="231"/>
    </location>
    <ligand>
        <name>Mn(2+)</name>
        <dbReference type="ChEBI" id="CHEBI:29035"/>
    </ligand>
</feature>
<dbReference type="RefSeq" id="WP_189609122.1">
    <property type="nucleotide sequence ID" value="NZ_BMXR01000006.1"/>
</dbReference>
<comment type="cofactor">
    <cofactor evidence="10">
        <name>Mg(2+)</name>
        <dbReference type="ChEBI" id="CHEBI:18420"/>
    </cofactor>
    <cofactor evidence="10">
        <name>Mn(2+)</name>
        <dbReference type="ChEBI" id="CHEBI:29035"/>
    </cofactor>
</comment>
<proteinExistence type="inferred from homology"/>
<evidence type="ECO:0000256" key="7">
    <source>
        <dbReference type="ARBA" id="ARBA00023125"/>
    </source>
</evidence>
<dbReference type="GO" id="GO:0046872">
    <property type="term" value="F:metal ion binding"/>
    <property type="evidence" value="ECO:0007669"/>
    <property type="project" value="UniProtKB-UniRule"/>
</dbReference>
<reference evidence="11" key="1">
    <citation type="journal article" date="2014" name="Int. J. Syst. Evol. Microbiol.">
        <title>Complete genome sequence of Corynebacterium casei LMG S-19264T (=DSM 44701T), isolated from a smear-ripened cheese.</title>
        <authorList>
            <consortium name="US DOE Joint Genome Institute (JGI-PGF)"/>
            <person name="Walter F."/>
            <person name="Albersmeier A."/>
            <person name="Kalinowski J."/>
            <person name="Ruckert C."/>
        </authorList>
    </citation>
    <scope>NUCLEOTIDE SEQUENCE</scope>
    <source>
        <strain evidence="11">KCTC 22169</strain>
    </source>
</reference>
<dbReference type="GO" id="GO:0003677">
    <property type="term" value="F:DNA binding"/>
    <property type="evidence" value="ECO:0007669"/>
    <property type="project" value="UniProtKB-KW"/>
</dbReference>
<dbReference type="CDD" id="cd09721">
    <property type="entry name" value="Cas1_I-C"/>
    <property type="match status" value="1"/>
</dbReference>
<dbReference type="InterPro" id="IPR019856">
    <property type="entry name" value="CRISPR-assoc_Cas1_DVULG"/>
</dbReference>
<dbReference type="InterPro" id="IPR042211">
    <property type="entry name" value="CRISPR-assoc_Cas1_N"/>
</dbReference>